<reference evidence="2 3" key="1">
    <citation type="submission" date="2010-10" db="EMBL/GenBank/DDBJ databases">
        <authorList>
            <person name="Muzny D."/>
            <person name="Qin X."/>
            <person name="Deng J."/>
            <person name="Jiang H."/>
            <person name="Liu Y."/>
            <person name="Qu J."/>
            <person name="Song X.-Z."/>
            <person name="Zhang L."/>
            <person name="Thornton R."/>
            <person name="Coyle M."/>
            <person name="Francisco L."/>
            <person name="Jackson L."/>
            <person name="Javaid M."/>
            <person name="Korchina V."/>
            <person name="Kovar C."/>
            <person name="Mata R."/>
            <person name="Mathew T."/>
            <person name="Ngo R."/>
            <person name="Nguyen L."/>
            <person name="Nguyen N."/>
            <person name="Okwuonu G."/>
            <person name="Ongeri F."/>
            <person name="Pham C."/>
            <person name="Simmons D."/>
            <person name="Wilczek-Boney K."/>
            <person name="Hale W."/>
            <person name="Jakkamsetti A."/>
            <person name="Pham P."/>
            <person name="Ruth R."/>
            <person name="San Lucas F."/>
            <person name="Warren J."/>
            <person name="Zhang J."/>
            <person name="Zhao Z."/>
            <person name="Zhou C."/>
            <person name="Zhu D."/>
            <person name="Lee S."/>
            <person name="Bess C."/>
            <person name="Blankenburg K."/>
            <person name="Forbes L."/>
            <person name="Fu Q."/>
            <person name="Gubbala S."/>
            <person name="Hirani K."/>
            <person name="Jayaseelan J.C."/>
            <person name="Lara F."/>
            <person name="Munidasa M."/>
            <person name="Palculict T."/>
            <person name="Patil S."/>
            <person name="Pu L.-L."/>
            <person name="Saada N."/>
            <person name="Tang L."/>
            <person name="Weissenberger G."/>
            <person name="Zhu Y."/>
            <person name="Hemphill L."/>
            <person name="Shang Y."/>
            <person name="Youmans B."/>
            <person name="Ayvaz T."/>
            <person name="Ross M."/>
            <person name="Santibanez J."/>
            <person name="Aqrawi P."/>
            <person name="Gross S."/>
            <person name="Joshi V."/>
            <person name="Fowler G."/>
            <person name="Nazareth L."/>
            <person name="Reid J."/>
            <person name="Worley K."/>
            <person name="Petrosino J."/>
            <person name="Highlander S."/>
            <person name="Gibbs R."/>
        </authorList>
    </citation>
    <scope>NUCLEOTIDE SEQUENCE [LARGE SCALE GENOMIC DNA]</scope>
    <source>
        <strain evidence="2 3">F0287</strain>
    </source>
</reference>
<dbReference type="Proteomes" id="UP000005391">
    <property type="component" value="Unassembled WGS sequence"/>
</dbReference>
<feature type="region of interest" description="Disordered" evidence="1">
    <location>
        <begin position="1"/>
        <end position="24"/>
    </location>
</feature>
<proteinExistence type="predicted"/>
<evidence type="ECO:0000256" key="1">
    <source>
        <dbReference type="SAM" id="MobiDB-lite"/>
    </source>
</evidence>
<dbReference type="AlphaFoldDB" id="E4MUU0"/>
<comment type="caution">
    <text evidence="2">The sequence shown here is derived from an EMBL/GenBank/DDBJ whole genome shotgun (WGS) entry which is preliminary data.</text>
</comment>
<protein>
    <submittedName>
        <fullName evidence="2">Uncharacterized protein</fullName>
    </submittedName>
</protein>
<dbReference type="HOGENOM" id="CLU_3133652_0_0_10"/>
<organism evidence="2 3">
    <name type="scientific">Capnocytophaga ochracea F0287</name>
    <dbReference type="NCBI Taxonomy" id="873517"/>
    <lineage>
        <taxon>Bacteria</taxon>
        <taxon>Pseudomonadati</taxon>
        <taxon>Bacteroidota</taxon>
        <taxon>Flavobacteriia</taxon>
        <taxon>Flavobacteriales</taxon>
        <taxon>Flavobacteriaceae</taxon>
        <taxon>Capnocytophaga</taxon>
    </lineage>
</organism>
<evidence type="ECO:0000313" key="2">
    <source>
        <dbReference type="EMBL" id="EFS96509.1"/>
    </source>
</evidence>
<dbReference type="EMBL" id="AEOH01000050">
    <property type="protein sequence ID" value="EFS96509.1"/>
    <property type="molecule type" value="Genomic_DNA"/>
</dbReference>
<evidence type="ECO:0000313" key="3">
    <source>
        <dbReference type="Proteomes" id="UP000005391"/>
    </source>
</evidence>
<gene>
    <name evidence="2" type="ORF">HMPREF1977_2150</name>
</gene>
<accession>E4MUU0</accession>
<name>E4MUU0_CAPOC</name>
<sequence length="49" mass="6236">MNEEKTNKRRTNNEQKTNKQRTKDEEQWYKSGFLEVYNEYFCYKNNLFF</sequence>